<dbReference type="InterPro" id="IPR001789">
    <property type="entry name" value="Sig_transdc_resp-reg_receiver"/>
</dbReference>
<feature type="domain" description="Response regulatory" evidence="3">
    <location>
        <begin position="7"/>
        <end position="122"/>
    </location>
</feature>
<dbReference type="SUPFAM" id="SSF52172">
    <property type="entry name" value="CheY-like"/>
    <property type="match status" value="2"/>
</dbReference>
<dbReference type="PANTHER" id="PTHR44591:SF3">
    <property type="entry name" value="RESPONSE REGULATORY DOMAIN-CONTAINING PROTEIN"/>
    <property type="match status" value="1"/>
</dbReference>
<comment type="caution">
    <text evidence="2">Lacks conserved residue(s) required for the propagation of feature annotation.</text>
</comment>
<dbReference type="SUPFAM" id="SSF55073">
    <property type="entry name" value="Nucleotide cyclase"/>
    <property type="match status" value="1"/>
</dbReference>
<dbReference type="Pfam" id="PF00072">
    <property type="entry name" value="Response_reg"/>
    <property type="match status" value="1"/>
</dbReference>
<dbReference type="PROSITE" id="PS50110">
    <property type="entry name" value="RESPONSE_REGULATORY"/>
    <property type="match status" value="2"/>
</dbReference>
<evidence type="ECO:0000313" key="5">
    <source>
        <dbReference type="Proteomes" id="UP000269883"/>
    </source>
</evidence>
<reference evidence="4 5" key="1">
    <citation type="journal article" date="2018" name="Sci. Adv.">
        <title>Multi-heme cytochromes provide a pathway for survival in energy-limited environments.</title>
        <authorList>
            <person name="Deng X."/>
            <person name="Dohmae N."/>
            <person name="Nealson K.H."/>
            <person name="Hashimoto K."/>
            <person name="Okamoto A."/>
        </authorList>
    </citation>
    <scope>NUCLEOTIDE SEQUENCE [LARGE SCALE GENOMIC DNA]</scope>
    <source>
        <strain evidence="4 5">IS5</strain>
    </source>
</reference>
<accession>A0A2Z6AXY2</accession>
<dbReference type="CDD" id="cd17544">
    <property type="entry name" value="REC_2_GGDEF"/>
    <property type="match status" value="1"/>
</dbReference>
<evidence type="ECO:0000256" key="2">
    <source>
        <dbReference type="PROSITE-ProRule" id="PRU00169"/>
    </source>
</evidence>
<dbReference type="InterPro" id="IPR011006">
    <property type="entry name" value="CheY-like_superfamily"/>
</dbReference>
<dbReference type="SMART" id="SM00448">
    <property type="entry name" value="REC"/>
    <property type="match status" value="2"/>
</dbReference>
<keyword evidence="5" id="KW-1185">Reference proteome</keyword>
<dbReference type="AlphaFoldDB" id="A0A2Z6AXY2"/>
<sequence>MSVVANKVLVVENSAVQARIISEHIEDMARFGTILASSMDDVERLLDERGDEIFLAVCNLSLKGAPDGEAVELLLSQNLPVIVLTSTFDEELRNRYLEKRVLDFFIKGAPGELETLVDLVRRVWRNRDTAVLVVDDAATVRNMMVRLLENQNYQVHAAVDGEQAMEILGSESDIHMVITDYEMPGMDGLELIRKIREQYSREELAILGVSAHNSGALTAKFLKSGANDFLKKPFEAEEFTWRVNKNMTELERIQQIRDAFRRDALTGFLTLKHFVQQAGPEFEFSKVGGEQCSIAGIFLEGLPSIHAQQGFEAGDDAVERVASAVRMHFPNAGATGRLGSMIYVMAHAPREQVGQSLNALLVSLDGGLSAGAAVAGDGCKTVTEAVRALMDALTRPGRAKGSLTML</sequence>
<dbReference type="RefSeq" id="WP_126377950.1">
    <property type="nucleotide sequence ID" value="NZ_AP017378.1"/>
</dbReference>
<protein>
    <submittedName>
        <fullName evidence="4">Response regulator receiver protein</fullName>
    </submittedName>
</protein>
<dbReference type="Proteomes" id="UP000269883">
    <property type="component" value="Chromosome"/>
</dbReference>
<proteinExistence type="predicted"/>
<dbReference type="InterPro" id="IPR050595">
    <property type="entry name" value="Bact_response_regulator"/>
</dbReference>
<gene>
    <name evidence="4" type="ORF">DFE_1388</name>
</gene>
<dbReference type="InterPro" id="IPR043128">
    <property type="entry name" value="Rev_trsase/Diguanyl_cyclase"/>
</dbReference>
<dbReference type="Gene3D" id="3.40.50.2300">
    <property type="match status" value="2"/>
</dbReference>
<dbReference type="OrthoDB" id="9778432at2"/>
<feature type="domain" description="Response regulatory" evidence="3">
    <location>
        <begin position="130"/>
        <end position="247"/>
    </location>
</feature>
<dbReference type="GO" id="GO:0000160">
    <property type="term" value="P:phosphorelay signal transduction system"/>
    <property type="evidence" value="ECO:0007669"/>
    <property type="project" value="InterPro"/>
</dbReference>
<evidence type="ECO:0000313" key="4">
    <source>
        <dbReference type="EMBL" id="BBD08114.1"/>
    </source>
</evidence>
<dbReference type="EMBL" id="AP017378">
    <property type="protein sequence ID" value="BBD08114.1"/>
    <property type="molecule type" value="Genomic_DNA"/>
</dbReference>
<feature type="modified residue" description="4-aspartylphosphate" evidence="2">
    <location>
        <position position="180"/>
    </location>
</feature>
<dbReference type="PANTHER" id="PTHR44591">
    <property type="entry name" value="STRESS RESPONSE REGULATOR PROTEIN 1"/>
    <property type="match status" value="1"/>
</dbReference>
<keyword evidence="1 2" id="KW-0597">Phosphoprotein</keyword>
<evidence type="ECO:0000259" key="3">
    <source>
        <dbReference type="PROSITE" id="PS50110"/>
    </source>
</evidence>
<evidence type="ECO:0000256" key="1">
    <source>
        <dbReference type="ARBA" id="ARBA00022553"/>
    </source>
</evidence>
<organism evidence="4 5">
    <name type="scientific">Desulfovibrio ferrophilus</name>
    <dbReference type="NCBI Taxonomy" id="241368"/>
    <lineage>
        <taxon>Bacteria</taxon>
        <taxon>Pseudomonadati</taxon>
        <taxon>Thermodesulfobacteriota</taxon>
        <taxon>Desulfovibrionia</taxon>
        <taxon>Desulfovibrionales</taxon>
        <taxon>Desulfovibrionaceae</taxon>
        <taxon>Desulfovibrio</taxon>
    </lineage>
</organism>
<dbReference type="KEGG" id="dfl:DFE_1388"/>
<name>A0A2Z6AXY2_9BACT</name>
<dbReference type="Gene3D" id="3.30.70.270">
    <property type="match status" value="1"/>
</dbReference>
<dbReference type="InterPro" id="IPR029787">
    <property type="entry name" value="Nucleotide_cyclase"/>
</dbReference>